<dbReference type="InterPro" id="IPR003423">
    <property type="entry name" value="OMP_efflux"/>
</dbReference>
<comment type="caution">
    <text evidence="10">The sequence shown here is derived from an EMBL/GenBank/DDBJ whole genome shotgun (WGS) entry which is preliminary data.</text>
</comment>
<name>A0A0E9M034_9BACT</name>
<protein>
    <submittedName>
        <fullName evidence="10">Outer membrane efflux protein</fullName>
    </submittedName>
</protein>
<dbReference type="InterPro" id="IPR051906">
    <property type="entry name" value="TolC-like"/>
</dbReference>
<evidence type="ECO:0000313" key="10">
    <source>
        <dbReference type="EMBL" id="GAO30751.1"/>
    </source>
</evidence>
<keyword evidence="3" id="KW-0813">Transport</keyword>
<comment type="subcellular location">
    <subcellularLocation>
        <location evidence="1">Cell outer membrane</location>
    </subcellularLocation>
</comment>
<evidence type="ECO:0000256" key="9">
    <source>
        <dbReference type="SAM" id="SignalP"/>
    </source>
</evidence>
<dbReference type="Gene3D" id="1.20.1600.10">
    <property type="entry name" value="Outer membrane efflux proteins (OEP)"/>
    <property type="match status" value="1"/>
</dbReference>
<sequence length="428" mass="48016">MRNRILVFMMLMSFLGTTDAQNSLHLSLKEAQTYALEHNRSLKNASMDVQISAASRWQTLATLLPQVSANVDYSNMFGYKMNLGEFQISMPNSMTYGATASVALSGAQVVGVQLEKMAGQMADITLKQTEQEVADQVKTLYYSALVMEETVRLLEKNLEHLNQLMVFTERSVEVGVSEQTDADLISVQVASMKTNINANRRSLEMIYNSMRLQLGLEVDAEIMLSETIDGLMSANSGISLLGEGFVLDNNYNYQLLRQNVSLAQKQVTLKKWAYAPSLSAFYQYSEKEYFSDEATMNSTPPNMFGLSLNIPLFSSGSRQQAVKEARLGYQKQLNTFEDTRESLLIQHRQLSYNLSSSYESFETQKKNMVVVQRVFDNISRKYEQGMASSLDITQSGSELIAAQSSYVQALLEVVRAQIELETLLNLEG</sequence>
<evidence type="ECO:0000256" key="4">
    <source>
        <dbReference type="ARBA" id="ARBA00022452"/>
    </source>
</evidence>
<dbReference type="OrthoDB" id="367883at2"/>
<comment type="similarity">
    <text evidence="2">Belongs to the outer membrane factor (OMF) (TC 1.B.17) family.</text>
</comment>
<keyword evidence="6" id="KW-0472">Membrane</keyword>
<dbReference type="Proteomes" id="UP000032900">
    <property type="component" value="Unassembled WGS sequence"/>
</dbReference>
<dbReference type="GO" id="GO:0015562">
    <property type="term" value="F:efflux transmembrane transporter activity"/>
    <property type="evidence" value="ECO:0007669"/>
    <property type="project" value="InterPro"/>
</dbReference>
<evidence type="ECO:0000256" key="2">
    <source>
        <dbReference type="ARBA" id="ARBA00007613"/>
    </source>
</evidence>
<dbReference type="GO" id="GO:1990281">
    <property type="term" value="C:efflux pump complex"/>
    <property type="evidence" value="ECO:0007669"/>
    <property type="project" value="TreeGrafter"/>
</dbReference>
<dbReference type="STRING" id="1236989.JCM15548_13057"/>
<feature type="signal peptide" evidence="9">
    <location>
        <begin position="1"/>
        <end position="20"/>
    </location>
</feature>
<feature type="coiled-coil region" evidence="8">
    <location>
        <begin position="144"/>
        <end position="171"/>
    </location>
</feature>
<gene>
    <name evidence="10" type="ORF">JCM15548_13057</name>
</gene>
<feature type="chain" id="PRO_5002428520" evidence="9">
    <location>
        <begin position="21"/>
        <end position="428"/>
    </location>
</feature>
<keyword evidence="9" id="KW-0732">Signal</keyword>
<keyword evidence="8" id="KW-0175">Coiled coil</keyword>
<dbReference type="SUPFAM" id="SSF56954">
    <property type="entry name" value="Outer membrane efflux proteins (OEP)"/>
    <property type="match status" value="1"/>
</dbReference>
<dbReference type="AlphaFoldDB" id="A0A0E9M034"/>
<dbReference type="Pfam" id="PF02321">
    <property type="entry name" value="OEP"/>
    <property type="match status" value="2"/>
</dbReference>
<proteinExistence type="inferred from homology"/>
<evidence type="ECO:0000256" key="3">
    <source>
        <dbReference type="ARBA" id="ARBA00022448"/>
    </source>
</evidence>
<keyword evidence="4" id="KW-1134">Transmembrane beta strand</keyword>
<reference evidence="10 11" key="1">
    <citation type="journal article" date="2015" name="Microbes Environ.">
        <title>Distribution and evolution of nitrogen fixation genes in the phylum bacteroidetes.</title>
        <authorList>
            <person name="Inoue J."/>
            <person name="Oshima K."/>
            <person name="Suda W."/>
            <person name="Sakamoto M."/>
            <person name="Iino T."/>
            <person name="Noda S."/>
            <person name="Hongoh Y."/>
            <person name="Hattori M."/>
            <person name="Ohkuma M."/>
        </authorList>
    </citation>
    <scope>NUCLEOTIDE SEQUENCE [LARGE SCALE GENOMIC DNA]</scope>
    <source>
        <strain evidence="10">JCM 15548</strain>
    </source>
</reference>
<evidence type="ECO:0000256" key="8">
    <source>
        <dbReference type="SAM" id="Coils"/>
    </source>
</evidence>
<evidence type="ECO:0000256" key="7">
    <source>
        <dbReference type="ARBA" id="ARBA00023237"/>
    </source>
</evidence>
<keyword evidence="5" id="KW-0812">Transmembrane</keyword>
<evidence type="ECO:0000256" key="1">
    <source>
        <dbReference type="ARBA" id="ARBA00004442"/>
    </source>
</evidence>
<evidence type="ECO:0000256" key="6">
    <source>
        <dbReference type="ARBA" id="ARBA00023136"/>
    </source>
</evidence>
<evidence type="ECO:0000313" key="11">
    <source>
        <dbReference type="Proteomes" id="UP000032900"/>
    </source>
</evidence>
<keyword evidence="7" id="KW-0998">Cell outer membrane</keyword>
<dbReference type="RefSeq" id="WP_062126042.1">
    <property type="nucleotide sequence ID" value="NZ_BAZW01000029.1"/>
</dbReference>
<organism evidence="10 11">
    <name type="scientific">Geofilum rubicundum JCM 15548</name>
    <dbReference type="NCBI Taxonomy" id="1236989"/>
    <lineage>
        <taxon>Bacteria</taxon>
        <taxon>Pseudomonadati</taxon>
        <taxon>Bacteroidota</taxon>
        <taxon>Bacteroidia</taxon>
        <taxon>Marinilabiliales</taxon>
        <taxon>Marinilabiliaceae</taxon>
        <taxon>Geofilum</taxon>
    </lineage>
</organism>
<keyword evidence="11" id="KW-1185">Reference proteome</keyword>
<accession>A0A0E9M034</accession>
<dbReference type="GO" id="GO:0009279">
    <property type="term" value="C:cell outer membrane"/>
    <property type="evidence" value="ECO:0007669"/>
    <property type="project" value="UniProtKB-SubCell"/>
</dbReference>
<evidence type="ECO:0000256" key="5">
    <source>
        <dbReference type="ARBA" id="ARBA00022692"/>
    </source>
</evidence>
<dbReference type="PANTHER" id="PTHR30026">
    <property type="entry name" value="OUTER MEMBRANE PROTEIN TOLC"/>
    <property type="match status" value="1"/>
</dbReference>
<dbReference type="EMBL" id="BAZW01000029">
    <property type="protein sequence ID" value="GAO30751.1"/>
    <property type="molecule type" value="Genomic_DNA"/>
</dbReference>
<dbReference type="GO" id="GO:0015288">
    <property type="term" value="F:porin activity"/>
    <property type="evidence" value="ECO:0007669"/>
    <property type="project" value="TreeGrafter"/>
</dbReference>
<dbReference type="PANTHER" id="PTHR30026:SF20">
    <property type="entry name" value="OUTER MEMBRANE PROTEIN TOLC"/>
    <property type="match status" value="1"/>
</dbReference>